<keyword evidence="2" id="KW-0378">Hydrolase</keyword>
<accession>A0ABU9T2X0</accession>
<dbReference type="PANTHER" id="PTHR43194">
    <property type="entry name" value="HYDROLASE ALPHA/BETA FOLD FAMILY"/>
    <property type="match status" value="1"/>
</dbReference>
<protein>
    <submittedName>
        <fullName evidence="2">Alpha/beta hydrolase</fullName>
    </submittedName>
</protein>
<dbReference type="EMBL" id="JBBMQO010000002">
    <property type="protein sequence ID" value="MEM5500477.1"/>
    <property type="molecule type" value="Genomic_DNA"/>
</dbReference>
<dbReference type="PANTHER" id="PTHR43194:SF2">
    <property type="entry name" value="PEROXISOMAL MEMBRANE PROTEIN LPX1"/>
    <property type="match status" value="1"/>
</dbReference>
<dbReference type="RefSeq" id="WP_342846713.1">
    <property type="nucleotide sequence ID" value="NZ_JBBMQO010000002.1"/>
</dbReference>
<comment type="caution">
    <text evidence="2">The sequence shown here is derived from an EMBL/GenBank/DDBJ whole genome shotgun (WGS) entry which is preliminary data.</text>
</comment>
<organism evidence="2 3">
    <name type="scientific">Ahrensia kielensis</name>
    <dbReference type="NCBI Taxonomy" id="76980"/>
    <lineage>
        <taxon>Bacteria</taxon>
        <taxon>Pseudomonadati</taxon>
        <taxon>Pseudomonadota</taxon>
        <taxon>Alphaproteobacteria</taxon>
        <taxon>Hyphomicrobiales</taxon>
        <taxon>Ahrensiaceae</taxon>
        <taxon>Ahrensia</taxon>
    </lineage>
</organism>
<name>A0ABU9T2X0_9HYPH</name>
<gene>
    <name evidence="2" type="ORF">WNY59_02635</name>
</gene>
<dbReference type="InterPro" id="IPR000073">
    <property type="entry name" value="AB_hydrolase_1"/>
</dbReference>
<reference evidence="2 3" key="1">
    <citation type="submission" date="2024-03" db="EMBL/GenBank/DDBJ databases">
        <title>Community enrichment and isolation of bacterial strains for fucoidan degradation.</title>
        <authorList>
            <person name="Sichert A."/>
        </authorList>
    </citation>
    <scope>NUCLEOTIDE SEQUENCE [LARGE SCALE GENOMIC DNA]</scope>
    <source>
        <strain evidence="2 3">AS62</strain>
    </source>
</reference>
<dbReference type="GO" id="GO:0016787">
    <property type="term" value="F:hydrolase activity"/>
    <property type="evidence" value="ECO:0007669"/>
    <property type="project" value="UniProtKB-KW"/>
</dbReference>
<dbReference type="Proteomes" id="UP001477870">
    <property type="component" value="Unassembled WGS sequence"/>
</dbReference>
<sequence length="298" mass="33127">MTNSAVQCHIESRFYTSRDGLRLHARDYVPFDAAHEQNLPVICMHGLSRNARDFDLLAKHLASHPQTPRRVMAFDYRGRGLSAYDKNWSNYNVLTEAEDIVSGLNALGIEHGIFIGTSRGGLITFVLAGMRPTALKGIVLNDIGPVIDGAGLMQIRSYLQQAPRPKNWSEAIEAQKKIMGKSFPALTEEDWLFEAECRYSQKDGVLSADYDPHLADTMKGLNAGDRLPTAWPQFIGLRHLPILVIRGENSNILSKETLEQMSAVHPKMQQLHIEGQGHAPMLHTSGLDDAIAEFCAKI</sequence>
<proteinExistence type="predicted"/>
<dbReference type="Pfam" id="PF00561">
    <property type="entry name" value="Abhydrolase_1"/>
    <property type="match status" value="1"/>
</dbReference>
<keyword evidence="3" id="KW-1185">Reference proteome</keyword>
<evidence type="ECO:0000259" key="1">
    <source>
        <dbReference type="Pfam" id="PF00561"/>
    </source>
</evidence>
<evidence type="ECO:0000313" key="2">
    <source>
        <dbReference type="EMBL" id="MEM5500477.1"/>
    </source>
</evidence>
<feature type="domain" description="AB hydrolase-1" evidence="1">
    <location>
        <begin position="40"/>
        <end position="281"/>
    </location>
</feature>
<dbReference type="SUPFAM" id="SSF53474">
    <property type="entry name" value="alpha/beta-Hydrolases"/>
    <property type="match status" value="1"/>
</dbReference>
<evidence type="ECO:0000313" key="3">
    <source>
        <dbReference type="Proteomes" id="UP001477870"/>
    </source>
</evidence>
<dbReference type="InterPro" id="IPR029058">
    <property type="entry name" value="AB_hydrolase_fold"/>
</dbReference>
<dbReference type="InterPro" id="IPR050228">
    <property type="entry name" value="Carboxylesterase_BioH"/>
</dbReference>
<dbReference type="Gene3D" id="3.40.50.1820">
    <property type="entry name" value="alpha/beta hydrolase"/>
    <property type="match status" value="1"/>
</dbReference>